<protein>
    <submittedName>
        <fullName evidence="1">DUF4192 family protein</fullName>
    </submittedName>
</protein>
<dbReference type="Proteomes" id="UP000307087">
    <property type="component" value="Unassembled WGS sequence"/>
</dbReference>
<keyword evidence="2" id="KW-1185">Reference proteome</keyword>
<reference evidence="1 2" key="1">
    <citation type="journal article" date="2009" name="Int. J. Syst. Evol. Microbiol.">
        <title>Nocardioides caeni sp. nov., isolated from wastewater.</title>
        <authorList>
            <person name="Yoon J.H."/>
            <person name="Kang S.J."/>
            <person name="Park S."/>
            <person name="Kim W."/>
            <person name="Oh T.K."/>
        </authorList>
    </citation>
    <scope>NUCLEOTIDE SEQUENCE [LARGE SCALE GENOMIC DNA]</scope>
    <source>
        <strain evidence="1 2">DSM 23134</strain>
    </source>
</reference>
<accession>A0A4S8NP56</accession>
<proteinExistence type="predicted"/>
<dbReference type="Pfam" id="PF13830">
    <property type="entry name" value="DUF4192"/>
    <property type="match status" value="1"/>
</dbReference>
<organism evidence="1 2">
    <name type="scientific">Nocardioides caeni</name>
    <dbReference type="NCBI Taxonomy" id="574700"/>
    <lineage>
        <taxon>Bacteria</taxon>
        <taxon>Bacillati</taxon>
        <taxon>Actinomycetota</taxon>
        <taxon>Actinomycetes</taxon>
        <taxon>Propionibacteriales</taxon>
        <taxon>Nocardioidaceae</taxon>
        <taxon>Nocardioides</taxon>
    </lineage>
</organism>
<evidence type="ECO:0000313" key="1">
    <source>
        <dbReference type="EMBL" id="THV18618.1"/>
    </source>
</evidence>
<evidence type="ECO:0000313" key="2">
    <source>
        <dbReference type="Proteomes" id="UP000307087"/>
    </source>
</evidence>
<name>A0A4S8NP56_9ACTN</name>
<sequence length="78" mass="8391">MRQVPDHYLPAPAILLGWAAWQAGDGALAWVAVDRCVGVDPHYALAEALGSILQRAVPPESWEPGFDWTIGLPSEGLL</sequence>
<gene>
    <name evidence="1" type="ORF">E9934_03145</name>
</gene>
<comment type="caution">
    <text evidence="1">The sequence shown here is derived from an EMBL/GenBank/DDBJ whole genome shotgun (WGS) entry which is preliminary data.</text>
</comment>
<dbReference type="AlphaFoldDB" id="A0A4S8NP56"/>
<dbReference type="InterPro" id="IPR025447">
    <property type="entry name" value="DUF4192"/>
</dbReference>
<dbReference type="EMBL" id="STGW01000001">
    <property type="protein sequence ID" value="THV18618.1"/>
    <property type="molecule type" value="Genomic_DNA"/>
</dbReference>